<dbReference type="NCBIfam" id="NF004469">
    <property type="entry name" value="PRK05800.1"/>
    <property type="match status" value="1"/>
</dbReference>
<evidence type="ECO:0000256" key="5">
    <source>
        <dbReference type="ARBA" id="ARBA00004692"/>
    </source>
</evidence>
<dbReference type="Gene3D" id="3.40.50.300">
    <property type="entry name" value="P-loop containing nucleotide triphosphate hydrolases"/>
    <property type="match status" value="1"/>
</dbReference>
<dbReference type="Pfam" id="PF02283">
    <property type="entry name" value="CobU"/>
    <property type="match status" value="1"/>
</dbReference>
<dbReference type="PANTHER" id="PTHR34848:SF1">
    <property type="entry name" value="BIFUNCTIONAL ADENOSYLCOBALAMIN BIOSYNTHESIS PROTEIN COBU"/>
    <property type="match status" value="1"/>
</dbReference>
<evidence type="ECO:0000256" key="6">
    <source>
        <dbReference type="ARBA" id="ARBA00005159"/>
    </source>
</evidence>
<dbReference type="FunFam" id="3.40.50.300:FF:001825">
    <property type="entry name" value="Bifunctional adenosylcobalamin biosynthesis protein"/>
    <property type="match status" value="1"/>
</dbReference>
<keyword evidence="13" id="KW-0418">Kinase</keyword>
<comment type="similarity">
    <text evidence="7">Belongs to the CobU/CobP family.</text>
</comment>
<evidence type="ECO:0000256" key="4">
    <source>
        <dbReference type="ARBA" id="ARBA00003889"/>
    </source>
</evidence>
<dbReference type="AlphaFoldDB" id="A0A1J5R941"/>
<proteinExistence type="inferred from homology"/>
<evidence type="ECO:0000256" key="2">
    <source>
        <dbReference type="ARBA" id="ARBA00000711"/>
    </source>
</evidence>
<keyword evidence="12" id="KW-0547">Nucleotide-binding</keyword>
<keyword evidence="18" id="KW-0548">Nucleotidyltransferase</keyword>
<dbReference type="EC" id="2.7.7.62" evidence="9"/>
<protein>
    <recommendedName>
        <fullName evidence="16">Adenosylcobinamide kinase</fullName>
        <ecNumber evidence="8">2.7.1.156</ecNumber>
        <ecNumber evidence="9">2.7.7.62</ecNumber>
    </recommendedName>
    <alternativeName>
        <fullName evidence="17">Adenosylcobinamide-phosphate guanylyltransferase</fullName>
    </alternativeName>
</protein>
<evidence type="ECO:0000256" key="11">
    <source>
        <dbReference type="ARBA" id="ARBA00022679"/>
    </source>
</evidence>
<name>A0A1J5R941_9ZZZZ</name>
<evidence type="ECO:0000256" key="10">
    <source>
        <dbReference type="ARBA" id="ARBA00022573"/>
    </source>
</evidence>
<comment type="catalytic activity">
    <reaction evidence="2">
        <text>adenosylcob(III)inamide phosphate + GTP + H(+) = adenosylcob(III)inamide-GDP + diphosphate</text>
        <dbReference type="Rhea" id="RHEA:22712"/>
        <dbReference type="ChEBI" id="CHEBI:15378"/>
        <dbReference type="ChEBI" id="CHEBI:33019"/>
        <dbReference type="ChEBI" id="CHEBI:37565"/>
        <dbReference type="ChEBI" id="CHEBI:58502"/>
        <dbReference type="ChEBI" id="CHEBI:60487"/>
        <dbReference type="EC" id="2.7.7.62"/>
    </reaction>
</comment>
<dbReference type="GO" id="GO:0043752">
    <property type="term" value="F:adenosylcobinamide kinase activity"/>
    <property type="evidence" value="ECO:0007669"/>
    <property type="project" value="UniProtKB-EC"/>
</dbReference>
<evidence type="ECO:0000256" key="12">
    <source>
        <dbReference type="ARBA" id="ARBA00022741"/>
    </source>
</evidence>
<accession>A0A1J5R941</accession>
<comment type="pathway">
    <text evidence="6">Cofactor biosynthesis; adenosylcobalamin biosynthesis; adenosylcobalamin from cob(II)yrinate a,c-diamide: step 5/7.</text>
</comment>
<dbReference type="GO" id="GO:0005524">
    <property type="term" value="F:ATP binding"/>
    <property type="evidence" value="ECO:0007669"/>
    <property type="project" value="UniProtKB-KW"/>
</dbReference>
<dbReference type="PANTHER" id="PTHR34848">
    <property type="match status" value="1"/>
</dbReference>
<comment type="pathway">
    <text evidence="5">Cofactor biosynthesis; adenosylcobalamin biosynthesis; adenosylcobalamin from cob(II)yrinate a,c-diamide: step 6/7.</text>
</comment>
<evidence type="ECO:0000256" key="1">
    <source>
        <dbReference type="ARBA" id="ARBA00000312"/>
    </source>
</evidence>
<evidence type="ECO:0000256" key="3">
    <source>
        <dbReference type="ARBA" id="ARBA00001522"/>
    </source>
</evidence>
<evidence type="ECO:0000256" key="13">
    <source>
        <dbReference type="ARBA" id="ARBA00022777"/>
    </source>
</evidence>
<evidence type="ECO:0000256" key="16">
    <source>
        <dbReference type="ARBA" id="ARBA00029570"/>
    </source>
</evidence>
<dbReference type="GO" id="GO:0008820">
    <property type="term" value="F:cobinamide phosphate guanylyltransferase activity"/>
    <property type="evidence" value="ECO:0007669"/>
    <property type="project" value="UniProtKB-EC"/>
</dbReference>
<dbReference type="InterPro" id="IPR027417">
    <property type="entry name" value="P-loop_NTPase"/>
</dbReference>
<keyword evidence="10" id="KW-0169">Cobalamin biosynthesis</keyword>
<comment type="caution">
    <text evidence="18">The sequence shown here is derived from an EMBL/GenBank/DDBJ whole genome shotgun (WGS) entry which is preliminary data.</text>
</comment>
<evidence type="ECO:0000256" key="9">
    <source>
        <dbReference type="ARBA" id="ARBA00012523"/>
    </source>
</evidence>
<dbReference type="CDD" id="cd00544">
    <property type="entry name" value="CobU"/>
    <property type="match status" value="1"/>
</dbReference>
<comment type="catalytic activity">
    <reaction evidence="3">
        <text>adenosylcob(III)inamide + GTP = adenosylcob(III)inamide phosphate + GDP + H(+)</text>
        <dbReference type="Rhea" id="RHEA:15765"/>
        <dbReference type="ChEBI" id="CHEBI:2480"/>
        <dbReference type="ChEBI" id="CHEBI:15378"/>
        <dbReference type="ChEBI" id="CHEBI:37565"/>
        <dbReference type="ChEBI" id="CHEBI:58189"/>
        <dbReference type="ChEBI" id="CHEBI:58502"/>
        <dbReference type="EC" id="2.7.1.156"/>
    </reaction>
</comment>
<organism evidence="18">
    <name type="scientific">mine drainage metagenome</name>
    <dbReference type="NCBI Taxonomy" id="410659"/>
    <lineage>
        <taxon>unclassified sequences</taxon>
        <taxon>metagenomes</taxon>
        <taxon>ecological metagenomes</taxon>
    </lineage>
</organism>
<keyword evidence="11 18" id="KW-0808">Transferase</keyword>
<comment type="catalytic activity">
    <reaction evidence="1">
        <text>adenosylcob(III)inamide + ATP = adenosylcob(III)inamide phosphate + ADP + H(+)</text>
        <dbReference type="Rhea" id="RHEA:15769"/>
        <dbReference type="ChEBI" id="CHEBI:2480"/>
        <dbReference type="ChEBI" id="CHEBI:15378"/>
        <dbReference type="ChEBI" id="CHEBI:30616"/>
        <dbReference type="ChEBI" id="CHEBI:58502"/>
        <dbReference type="ChEBI" id="CHEBI:456216"/>
        <dbReference type="EC" id="2.7.1.156"/>
    </reaction>
</comment>
<dbReference type="PIRSF" id="PIRSF006135">
    <property type="entry name" value="CobU"/>
    <property type="match status" value="1"/>
</dbReference>
<evidence type="ECO:0000256" key="14">
    <source>
        <dbReference type="ARBA" id="ARBA00022840"/>
    </source>
</evidence>
<keyword evidence="15" id="KW-0342">GTP-binding</keyword>
<evidence type="ECO:0000313" key="18">
    <source>
        <dbReference type="EMBL" id="OIQ88551.1"/>
    </source>
</evidence>
<sequence length="177" mass="18881">MKTLILGGARSGKSRLAESTAAASGSQVIVVATATAGDAEMRERINAHRARRPPEWGVVEEPLALASTLAAHARSGRCLVVDCLTLWLSNLLLHPCANRWPRESAALLEALRDAAGDIVLVSNETGMGVVPMGELTRRFCDEAGWLHQELAALCDRVVLTVAGLPLTLKGEPWNPLS</sequence>
<gene>
    <name evidence="18" type="primary">cobP_8</name>
    <name evidence="18" type="ORF">GALL_295820</name>
</gene>
<dbReference type="EC" id="2.7.1.156" evidence="8"/>
<keyword evidence="14" id="KW-0067">ATP-binding</keyword>
<dbReference type="EMBL" id="MLJW01000368">
    <property type="protein sequence ID" value="OIQ88551.1"/>
    <property type="molecule type" value="Genomic_DNA"/>
</dbReference>
<dbReference type="GO" id="GO:0009236">
    <property type="term" value="P:cobalamin biosynthetic process"/>
    <property type="evidence" value="ECO:0007669"/>
    <property type="project" value="UniProtKB-KW"/>
</dbReference>
<evidence type="ECO:0000256" key="7">
    <source>
        <dbReference type="ARBA" id="ARBA00007490"/>
    </source>
</evidence>
<comment type="function">
    <text evidence="4">Catalyzes ATP-dependent phosphorylation of adenosylcobinamide and addition of GMP to adenosylcobinamide phosphate.</text>
</comment>
<evidence type="ECO:0000256" key="15">
    <source>
        <dbReference type="ARBA" id="ARBA00023134"/>
    </source>
</evidence>
<dbReference type="InterPro" id="IPR003203">
    <property type="entry name" value="CobU/CobP"/>
</dbReference>
<evidence type="ECO:0000256" key="8">
    <source>
        <dbReference type="ARBA" id="ARBA00012016"/>
    </source>
</evidence>
<dbReference type="SUPFAM" id="SSF52540">
    <property type="entry name" value="P-loop containing nucleoside triphosphate hydrolases"/>
    <property type="match status" value="1"/>
</dbReference>
<reference evidence="18" key="1">
    <citation type="submission" date="2016-10" db="EMBL/GenBank/DDBJ databases">
        <title>Sequence of Gallionella enrichment culture.</title>
        <authorList>
            <person name="Poehlein A."/>
            <person name="Muehling M."/>
            <person name="Daniel R."/>
        </authorList>
    </citation>
    <scope>NUCLEOTIDE SEQUENCE</scope>
</reference>
<evidence type="ECO:0000256" key="17">
    <source>
        <dbReference type="ARBA" id="ARBA00030571"/>
    </source>
</evidence>
<dbReference type="GO" id="GO:0005525">
    <property type="term" value="F:GTP binding"/>
    <property type="evidence" value="ECO:0007669"/>
    <property type="project" value="UniProtKB-KW"/>
</dbReference>